<dbReference type="AlphaFoldDB" id="B6QAI6"/>
<dbReference type="SUPFAM" id="SSF53254">
    <property type="entry name" value="Phosphoglycerate mutase-like"/>
    <property type="match status" value="1"/>
</dbReference>
<organism evidence="9 10">
    <name type="scientific">Talaromyces marneffei (strain ATCC 18224 / CBS 334.59 / QM 7333)</name>
    <name type="common">Penicillium marneffei</name>
    <dbReference type="NCBI Taxonomy" id="441960"/>
    <lineage>
        <taxon>Eukaryota</taxon>
        <taxon>Fungi</taxon>
        <taxon>Dikarya</taxon>
        <taxon>Ascomycota</taxon>
        <taxon>Pezizomycotina</taxon>
        <taxon>Eurotiomycetes</taxon>
        <taxon>Eurotiomycetidae</taxon>
        <taxon>Eurotiales</taxon>
        <taxon>Trichocomaceae</taxon>
        <taxon>Talaromyces</taxon>
        <taxon>Talaromyces sect. Talaromyces</taxon>
    </lineage>
</organism>
<evidence type="ECO:0000256" key="4">
    <source>
        <dbReference type="ARBA" id="ARBA00022801"/>
    </source>
</evidence>
<keyword evidence="3" id="KW-0479">Metal-binding</keyword>
<evidence type="ECO:0000256" key="1">
    <source>
        <dbReference type="ARBA" id="ARBA00005495"/>
    </source>
</evidence>
<feature type="domain" description="CENP-V/GFA" evidence="8">
    <location>
        <begin position="487"/>
        <end position="607"/>
    </location>
</feature>
<evidence type="ECO:0000256" key="7">
    <source>
        <dbReference type="SAM" id="SignalP"/>
    </source>
</evidence>
<dbReference type="InterPro" id="IPR029069">
    <property type="entry name" value="HotDog_dom_sf"/>
</dbReference>
<accession>B6QAI6</accession>
<dbReference type="InterPro" id="IPR029033">
    <property type="entry name" value="His_PPase_superfam"/>
</dbReference>
<dbReference type="CDD" id="cd03445">
    <property type="entry name" value="Thioesterase_II_repeat2"/>
    <property type="match status" value="1"/>
</dbReference>
<comment type="similarity">
    <text evidence="2">Belongs to the C/M/P thioester hydrolase family.</text>
</comment>
<feature type="signal peptide" evidence="7">
    <location>
        <begin position="1"/>
        <end position="22"/>
    </location>
</feature>
<evidence type="ECO:0000256" key="6">
    <source>
        <dbReference type="SAM" id="MobiDB-lite"/>
    </source>
</evidence>
<dbReference type="InterPro" id="IPR049450">
    <property type="entry name" value="ACOT8-like_C"/>
</dbReference>
<evidence type="ECO:0000259" key="8">
    <source>
        <dbReference type="PROSITE" id="PS51891"/>
    </source>
</evidence>
<dbReference type="PANTHER" id="PTHR11066">
    <property type="entry name" value="ACYL-COA THIOESTERASE"/>
    <property type="match status" value="1"/>
</dbReference>
<dbReference type="GO" id="GO:0005782">
    <property type="term" value="C:peroxisomal matrix"/>
    <property type="evidence" value="ECO:0007669"/>
    <property type="project" value="UniProtKB-SubCell"/>
</dbReference>
<keyword evidence="4" id="KW-0378">Hydrolase</keyword>
<comment type="similarity">
    <text evidence="1">Belongs to the Gfa family.</text>
</comment>
<evidence type="ECO:0000313" key="10">
    <source>
        <dbReference type="Proteomes" id="UP000001294"/>
    </source>
</evidence>
<dbReference type="STRING" id="441960.B6QAI6"/>
<gene>
    <name evidence="9" type="ORF">PMAA_073580</name>
</gene>
<dbReference type="GO" id="GO:0016846">
    <property type="term" value="F:carbon-sulfur lyase activity"/>
    <property type="evidence" value="ECO:0007669"/>
    <property type="project" value="InterPro"/>
</dbReference>
<evidence type="ECO:0000256" key="5">
    <source>
        <dbReference type="ARBA" id="ARBA00022833"/>
    </source>
</evidence>
<evidence type="ECO:0000256" key="2">
    <source>
        <dbReference type="ARBA" id="ARBA00006538"/>
    </source>
</evidence>
<dbReference type="PANTHER" id="PTHR11066:SF34">
    <property type="entry name" value="ACYL-COENZYME A THIOESTERASE 8"/>
    <property type="match status" value="1"/>
</dbReference>
<dbReference type="EMBL" id="DS995900">
    <property type="protein sequence ID" value="EEA26282.1"/>
    <property type="molecule type" value="Genomic_DNA"/>
</dbReference>
<name>B6QAI6_TALMQ</name>
<dbReference type="SUPFAM" id="SSF51316">
    <property type="entry name" value="Mss4-like"/>
    <property type="match status" value="1"/>
</dbReference>
<dbReference type="Pfam" id="PF04828">
    <property type="entry name" value="GFA"/>
    <property type="match status" value="1"/>
</dbReference>
<dbReference type="GO" id="GO:0047617">
    <property type="term" value="F:fatty acyl-CoA hydrolase activity"/>
    <property type="evidence" value="ECO:0007669"/>
    <property type="project" value="InterPro"/>
</dbReference>
<evidence type="ECO:0000313" key="9">
    <source>
        <dbReference type="EMBL" id="EEA26282.1"/>
    </source>
</evidence>
<dbReference type="SUPFAM" id="SSF54637">
    <property type="entry name" value="Thioesterase/thiol ester dehydrase-isomerase"/>
    <property type="match status" value="2"/>
</dbReference>
<dbReference type="FunFam" id="3.10.129.10:FF:000074">
    <property type="entry name" value="Acyl-CoA thioesterase II"/>
    <property type="match status" value="1"/>
</dbReference>
<protein>
    <submittedName>
        <fullName evidence="9">Histidine acid phosphatase, putative</fullName>
    </submittedName>
</protein>
<sequence length="1013" mass="111875">MSRLGFGIVLGLVSLTGSLVLGLTSEETFYPPTLNDTAYISNSSIGTYGGIYQADTTGPAVGSPYGTYDYCSMPHPRGQEYELPEALSKGHVQGKLVYLEYLQRHQRRSPYNILPGGENEAYDCDNVRPYLYAGAASSSSIQPIPMYAQTYQDPTNPFTPGVNGSCQYPQITVGGVQDGFQHGKDLWAVYGKKLGLIPTQPTDRTWFRSSESPLTQGSAGAVLRGVWPSYQGALPLYQMVSSVDTVNDGYSCSAIGGTLNALKSTAEWNDHLAVTQELRSTLGSMLGATSGSWQSTFDHFADNFQARLCNGYKLPCSLTNSSNCVTMEMAQQVFRAGDWEWNYYWRTNPDVVKYIQVVQGLFIGEIVAHLQAVLDGKSSLDYTHIFVHDGDIGPVLGALGIDALRWPAIASNIAFEVWDTNDKSNRYYARVLYSGWALKTIHGTLDWVSLADLIGIMSPYVPRDIVSLCNQLSLIEWICQQLVGVHHSATATCFCGAVQLSFPTQGPGLVGTFVCHCADCRKITASMFASNFTIDDEYLTHIRDCDNLTSYSQSHTIASGKRMTDHFCSTCGTLMYRVGEAFPGKSILRIGTVDDFNLHETKLRPQREIFVKKGSFFLGYSYWGGGEVLGSLKPSVQGSDDNREMSKRVTIFEPPPLDNSKAAIENVLDLTPISDIGPDVFTNTRPLWHPPGARGIYGGAVIAQCLAAAQRTVPNNFFVHSMHCYFVLAGDSEIPIVYHVERVRTGRSFATRTVQARQRGRPIFTTTLSFNAAHSGGKKRLEHDSKMPNTPPPKNTLTPLEAKSPFESQRLDDRLYSTSDEVNIEDKKFRQWIRIRGKISEEGGHQAHLSAFAYMSDSYFIGTVARLHNIPRFSSPTALQRALKALKNPSDLDSEALSRYFEELAEEEAAEIRASSLNGTLTTDKLSSIIKRKDNKEIGMMVSLDHTIYFHNPQALKADDWLLASIDSPWAGEGRGLVTQRVWNRDGVHVATCVQEGVVRLTQDEEPAPEAKL</sequence>
<dbReference type="InterPro" id="IPR006913">
    <property type="entry name" value="CENP-V/GFA"/>
</dbReference>
<dbReference type="CDD" id="cd03444">
    <property type="entry name" value="Thioesterase_II_repeat1"/>
    <property type="match status" value="1"/>
</dbReference>
<dbReference type="VEuPathDB" id="FungiDB:PMAA_073580"/>
<dbReference type="InterPro" id="IPR011057">
    <property type="entry name" value="Mss4-like_sf"/>
</dbReference>
<dbReference type="Gene3D" id="3.40.50.1240">
    <property type="entry name" value="Phosphoglycerate mutase-like"/>
    <property type="match status" value="1"/>
</dbReference>
<dbReference type="GO" id="GO:0006637">
    <property type="term" value="P:acyl-CoA metabolic process"/>
    <property type="evidence" value="ECO:0007669"/>
    <property type="project" value="InterPro"/>
</dbReference>
<keyword evidence="7" id="KW-0732">Signal</keyword>
<proteinExistence type="inferred from homology"/>
<feature type="chain" id="PRO_5002847875" evidence="7">
    <location>
        <begin position="23"/>
        <end position="1013"/>
    </location>
</feature>
<dbReference type="GO" id="GO:0009062">
    <property type="term" value="P:fatty acid catabolic process"/>
    <property type="evidence" value="ECO:0007669"/>
    <property type="project" value="TreeGrafter"/>
</dbReference>
<feature type="region of interest" description="Disordered" evidence="6">
    <location>
        <begin position="772"/>
        <end position="800"/>
    </location>
</feature>
<reference evidence="10" key="1">
    <citation type="journal article" date="2015" name="Genome Announc.">
        <title>Genome sequence of the AIDS-associated pathogen Penicillium marneffei (ATCC18224) and its near taxonomic relative Talaromyces stipitatus (ATCC10500).</title>
        <authorList>
            <person name="Nierman W.C."/>
            <person name="Fedorova-Abrams N.D."/>
            <person name="Andrianopoulos A."/>
        </authorList>
    </citation>
    <scope>NUCLEOTIDE SEQUENCE [LARGE SCALE GENOMIC DNA]</scope>
    <source>
        <strain evidence="10">ATCC 18224 / CBS 334.59 / QM 7333</strain>
    </source>
</reference>
<dbReference type="Pfam" id="PF13622">
    <property type="entry name" value="4HBT_3"/>
    <property type="match status" value="1"/>
</dbReference>
<dbReference type="Pfam" id="PF20789">
    <property type="entry name" value="4HBT_3C"/>
    <property type="match status" value="1"/>
</dbReference>
<keyword evidence="5" id="KW-0862">Zinc</keyword>
<dbReference type="Gene3D" id="3.90.1590.10">
    <property type="entry name" value="glutathione-dependent formaldehyde- activating enzyme (gfa)"/>
    <property type="match status" value="1"/>
</dbReference>
<dbReference type="Gene3D" id="2.40.160.210">
    <property type="entry name" value="Acyl-CoA thioesterase, double hotdog domain"/>
    <property type="match status" value="1"/>
</dbReference>
<dbReference type="PROSITE" id="PS51891">
    <property type="entry name" value="CENP_V_GFA"/>
    <property type="match status" value="1"/>
</dbReference>
<evidence type="ECO:0000256" key="3">
    <source>
        <dbReference type="ARBA" id="ARBA00022723"/>
    </source>
</evidence>
<dbReference type="InterPro" id="IPR049449">
    <property type="entry name" value="TesB_ACOT8-like_N"/>
</dbReference>
<dbReference type="CDD" id="cd07061">
    <property type="entry name" value="HP_HAP_like"/>
    <property type="match status" value="1"/>
</dbReference>
<dbReference type="InterPro" id="IPR003703">
    <property type="entry name" value="Acyl_CoA_thio"/>
</dbReference>
<dbReference type="HOGENOM" id="CLU_297377_0_0_1"/>
<dbReference type="Pfam" id="PF00328">
    <property type="entry name" value="His_Phos_2"/>
    <property type="match status" value="1"/>
</dbReference>
<dbReference type="GO" id="GO:0046872">
    <property type="term" value="F:metal ion binding"/>
    <property type="evidence" value="ECO:0007669"/>
    <property type="project" value="UniProtKB-KW"/>
</dbReference>
<dbReference type="InterPro" id="IPR000560">
    <property type="entry name" value="His_Pase_clade-2"/>
</dbReference>
<dbReference type="OrthoDB" id="10262962at2759"/>
<keyword evidence="10" id="KW-1185">Reference proteome</keyword>
<dbReference type="Proteomes" id="UP000001294">
    <property type="component" value="Unassembled WGS sequence"/>
</dbReference>
<dbReference type="InterPro" id="IPR042171">
    <property type="entry name" value="Acyl-CoA_hotdog"/>
</dbReference>